<evidence type="ECO:0000313" key="4">
    <source>
        <dbReference type="Proteomes" id="UP000007844"/>
    </source>
</evidence>
<feature type="transmembrane region" description="Helical" evidence="2">
    <location>
        <begin position="45"/>
        <end position="68"/>
    </location>
</feature>
<dbReference type="HOGENOM" id="CLU_996485_0_0_7"/>
<evidence type="ECO:0000313" key="3">
    <source>
        <dbReference type="EMBL" id="EGJ50775.1"/>
    </source>
</evidence>
<dbReference type="KEGG" id="daf:Desaf_2452"/>
<proteinExistence type="predicted"/>
<dbReference type="AlphaFoldDB" id="F3YYM1"/>
<dbReference type="EMBL" id="CP003221">
    <property type="protein sequence ID" value="EGJ50775.1"/>
    <property type="molecule type" value="Genomic_DNA"/>
</dbReference>
<protein>
    <submittedName>
        <fullName evidence="3">Uncharacterized protein</fullName>
    </submittedName>
</protein>
<organism evidence="3 4">
    <name type="scientific">Desulfocurvibacter africanus subsp. africanus str. Walvis Bay</name>
    <dbReference type="NCBI Taxonomy" id="690850"/>
    <lineage>
        <taxon>Bacteria</taxon>
        <taxon>Pseudomonadati</taxon>
        <taxon>Thermodesulfobacteriota</taxon>
        <taxon>Desulfovibrionia</taxon>
        <taxon>Desulfovibrionales</taxon>
        <taxon>Desulfovibrionaceae</taxon>
        <taxon>Desulfocurvibacter</taxon>
    </lineage>
</organism>
<accession>F3YYM1</accession>
<keyword evidence="2" id="KW-1133">Transmembrane helix</keyword>
<feature type="compositionally biased region" description="Pro residues" evidence="1">
    <location>
        <begin position="95"/>
        <end position="105"/>
    </location>
</feature>
<evidence type="ECO:0000256" key="2">
    <source>
        <dbReference type="SAM" id="Phobius"/>
    </source>
</evidence>
<feature type="region of interest" description="Disordered" evidence="1">
    <location>
        <begin position="1"/>
        <end position="43"/>
    </location>
</feature>
<dbReference type="STRING" id="690850.Desaf_2452"/>
<gene>
    <name evidence="3" type="ORF">Desaf_2452</name>
</gene>
<name>F3YYM1_DESAF</name>
<feature type="region of interest" description="Disordered" evidence="1">
    <location>
        <begin position="77"/>
        <end position="117"/>
    </location>
</feature>
<feature type="compositionally biased region" description="Basic and acidic residues" evidence="1">
    <location>
        <begin position="106"/>
        <end position="117"/>
    </location>
</feature>
<keyword evidence="4" id="KW-1185">Reference proteome</keyword>
<sequence precursor="true">MGARKTSRPRAKSERETKSSGGKASPKGPKKSKTRKPKADGWRTLGLTAIGMVLLGAFSAMLLAFFAFPLSGPDEPAFPATRTRSAKPTVSVAPSPRPEPAPDPEPAARAEPSPEREQIAVPEPIESAQPVWVGQSSNDAMPVELFVPPDGFGGTPWGRPLASLSGMELQPSVGPFEQRRPTGETSFEGEPLQDVLLTLYDDKLAGVSLWLGSQEAYDRVVTRLVGRYGPPRPGEALTWDWPDVGMAAVFMPTQARGVVSISYKPLARQAAEEQEAPPE</sequence>
<reference evidence="3 4" key="1">
    <citation type="journal article" date="2011" name="J. Bacteriol.">
        <title>Genome sequence of the mercury-methylating and pleomorphic Desulfovibrio africanus Strain Walvis Bay.</title>
        <authorList>
            <person name="Brown S.D."/>
            <person name="Wall J.D."/>
            <person name="Kucken A.M."/>
            <person name="Gilmour C.C."/>
            <person name="Podar M."/>
            <person name="Brandt C.C."/>
            <person name="Teshima H."/>
            <person name="Detter J.C."/>
            <person name="Han C.S."/>
            <person name="Land M.L."/>
            <person name="Lucas S."/>
            <person name="Han J."/>
            <person name="Pennacchio L."/>
            <person name="Nolan M."/>
            <person name="Pitluck S."/>
            <person name="Woyke T."/>
            <person name="Goodwin L."/>
            <person name="Palumbo A.V."/>
            <person name="Elias D.A."/>
        </authorList>
    </citation>
    <scope>NUCLEOTIDE SEQUENCE [LARGE SCALE GENOMIC DNA]</scope>
    <source>
        <strain evidence="3 4">Walvis Bay</strain>
    </source>
</reference>
<evidence type="ECO:0000256" key="1">
    <source>
        <dbReference type="SAM" id="MobiDB-lite"/>
    </source>
</evidence>
<feature type="compositionally biased region" description="Basic residues" evidence="1">
    <location>
        <begin position="1"/>
        <end position="10"/>
    </location>
</feature>
<dbReference type="RefSeq" id="WP_014260474.1">
    <property type="nucleotide sequence ID" value="NC_016629.1"/>
</dbReference>
<keyword evidence="2" id="KW-0812">Transmembrane</keyword>
<keyword evidence="2" id="KW-0472">Membrane</keyword>
<dbReference type="Proteomes" id="UP000007844">
    <property type="component" value="Chromosome"/>
</dbReference>